<keyword evidence="1" id="KW-1133">Transmembrane helix</keyword>
<feature type="transmembrane region" description="Helical" evidence="1">
    <location>
        <begin position="100"/>
        <end position="117"/>
    </location>
</feature>
<reference evidence="2" key="1">
    <citation type="submission" date="2018-04" db="EMBL/GenBank/DDBJ databases">
        <title>Draft Genome Sequences of Chryseobacterium lactis NCTC11390T isolated from milk, Chryseobacterium oncorhynchi 701B-08T from rainbow trout, and Chryseobacterium viscerum 687B-08T from diseased fish.</title>
        <authorList>
            <person name="Jeong J.-J."/>
            <person name="Lee Y.J."/>
            <person name="Pathiraja D."/>
            <person name="Park B."/>
            <person name="Choi I.-G."/>
            <person name="Kim K.D."/>
        </authorList>
    </citation>
    <scope>NUCLEOTIDE SEQUENCE [LARGE SCALE GENOMIC DNA]</scope>
    <source>
        <strain evidence="2">701B-08</strain>
    </source>
</reference>
<gene>
    <name evidence="2" type="ORF">C1638_012540</name>
</gene>
<organism evidence="2 3">
    <name type="scientific">Chryseobacterium oncorhynchi</name>
    <dbReference type="NCBI Taxonomy" id="741074"/>
    <lineage>
        <taxon>Bacteria</taxon>
        <taxon>Pseudomonadati</taxon>
        <taxon>Bacteroidota</taxon>
        <taxon>Flavobacteriia</taxon>
        <taxon>Flavobacteriales</taxon>
        <taxon>Weeksellaceae</taxon>
        <taxon>Chryseobacterium group</taxon>
        <taxon>Chryseobacterium</taxon>
    </lineage>
</organism>
<name>A0A316WU16_9FLAO</name>
<feature type="transmembrane region" description="Helical" evidence="1">
    <location>
        <begin position="305"/>
        <end position="325"/>
    </location>
</feature>
<dbReference type="OrthoDB" id="1235476at2"/>
<feature type="transmembrane region" description="Helical" evidence="1">
    <location>
        <begin position="332"/>
        <end position="355"/>
    </location>
</feature>
<dbReference type="RefSeq" id="WP_109621439.1">
    <property type="nucleotide sequence ID" value="NZ_PPEI02000003.1"/>
</dbReference>
<feature type="transmembrane region" description="Helical" evidence="1">
    <location>
        <begin position="73"/>
        <end position="94"/>
    </location>
</feature>
<accession>A0A316WU16</accession>
<proteinExistence type="predicted"/>
<evidence type="ECO:0008006" key="4">
    <source>
        <dbReference type="Google" id="ProtNLM"/>
    </source>
</evidence>
<feature type="transmembrane region" description="Helical" evidence="1">
    <location>
        <begin position="280"/>
        <end position="299"/>
    </location>
</feature>
<dbReference type="Proteomes" id="UP000236182">
    <property type="component" value="Unassembled WGS sequence"/>
</dbReference>
<keyword evidence="1" id="KW-0472">Membrane</keyword>
<feature type="transmembrane region" description="Helical" evidence="1">
    <location>
        <begin position="192"/>
        <end position="212"/>
    </location>
</feature>
<protein>
    <recommendedName>
        <fullName evidence="4">EpsG family protein</fullName>
    </recommendedName>
</protein>
<evidence type="ECO:0000256" key="1">
    <source>
        <dbReference type="SAM" id="Phobius"/>
    </source>
</evidence>
<keyword evidence="1" id="KW-0812">Transmembrane</keyword>
<feature type="transmembrane region" description="Helical" evidence="1">
    <location>
        <begin position="255"/>
        <end position="273"/>
    </location>
</feature>
<feature type="transmembrane region" description="Helical" evidence="1">
    <location>
        <begin position="129"/>
        <end position="147"/>
    </location>
</feature>
<dbReference type="EMBL" id="PPEI02000003">
    <property type="protein sequence ID" value="PWN64705.1"/>
    <property type="molecule type" value="Genomic_DNA"/>
</dbReference>
<feature type="transmembrane region" description="Helical" evidence="1">
    <location>
        <begin position="153"/>
        <end position="180"/>
    </location>
</feature>
<comment type="caution">
    <text evidence="2">The sequence shown here is derived from an EMBL/GenBank/DDBJ whole genome shotgun (WGS) entry which is preliminary data.</text>
</comment>
<keyword evidence="3" id="KW-1185">Reference proteome</keyword>
<evidence type="ECO:0000313" key="3">
    <source>
        <dbReference type="Proteomes" id="UP000236182"/>
    </source>
</evidence>
<evidence type="ECO:0000313" key="2">
    <source>
        <dbReference type="EMBL" id="PWN64705.1"/>
    </source>
</evidence>
<dbReference type="AlphaFoldDB" id="A0A316WU16"/>
<sequence>MKTKIINYIISLILIIYYCISIKTSYFLIVTQKGGWCFGEWIINYQDGGFKRRGLFGTLFIWINELTNIQLEYIVFAFVFLLYTVLFFLLIQLFRKERNNLLTIALILLPVGFGMMFKDPNIATRKEILFFLLYLIYILCLRSKVIIKDLSITFFIIIALLTHEAAFFYLPFVGMAYFMKNNGLPLDKIKRILLYQFLPSVVIMLLLYKFGINLRTENTISFFKAHGLILNEMGIFDYDPNYNVLNHYKSHLYDYQTYGISILLGALTFYIYSRFNKVKISTIFLVIQILFLVPLFYMAVDWGRWTNIFFSLLTLFIATEQKLVLTKKQEIIAGLVILFNLSWKMMLMTQGFLVFPEFDGFLKRVYYFFYFRITNLL</sequence>
<feature type="transmembrane region" description="Helical" evidence="1">
    <location>
        <begin position="6"/>
        <end position="29"/>
    </location>
</feature>